<dbReference type="PANTHER" id="PTHR43731">
    <property type="entry name" value="RHOMBOID PROTEASE"/>
    <property type="match status" value="1"/>
</dbReference>
<dbReference type="Gene3D" id="1.20.1540.10">
    <property type="entry name" value="Rhomboid-like"/>
    <property type="match status" value="1"/>
</dbReference>
<keyword evidence="9" id="KW-1185">Reference proteome</keyword>
<comment type="caution">
    <text evidence="8">The sequence shown here is derived from an EMBL/GenBank/DDBJ whole genome shotgun (WGS) entry which is preliminary data.</text>
</comment>
<feature type="transmembrane region" description="Helical" evidence="6">
    <location>
        <begin position="153"/>
        <end position="174"/>
    </location>
</feature>
<accession>S8E5C6</accession>
<evidence type="ECO:0000259" key="7">
    <source>
        <dbReference type="Pfam" id="PF01694"/>
    </source>
</evidence>
<dbReference type="OrthoDB" id="418595at2759"/>
<dbReference type="GO" id="GO:0004252">
    <property type="term" value="F:serine-type endopeptidase activity"/>
    <property type="evidence" value="ECO:0007669"/>
    <property type="project" value="InterPro"/>
</dbReference>
<dbReference type="PANTHER" id="PTHR43731:SF30">
    <property type="entry name" value="RHOMBOID-LIKE PROTEIN 9, CHLOROPLASTIC"/>
    <property type="match status" value="1"/>
</dbReference>
<dbReference type="GO" id="GO:0016020">
    <property type="term" value="C:membrane"/>
    <property type="evidence" value="ECO:0007669"/>
    <property type="project" value="UniProtKB-SubCell"/>
</dbReference>
<dbReference type="InterPro" id="IPR050925">
    <property type="entry name" value="Rhomboid_protease_S54"/>
</dbReference>
<organism evidence="8 9">
    <name type="scientific">Genlisea aurea</name>
    <dbReference type="NCBI Taxonomy" id="192259"/>
    <lineage>
        <taxon>Eukaryota</taxon>
        <taxon>Viridiplantae</taxon>
        <taxon>Streptophyta</taxon>
        <taxon>Embryophyta</taxon>
        <taxon>Tracheophyta</taxon>
        <taxon>Spermatophyta</taxon>
        <taxon>Magnoliopsida</taxon>
        <taxon>eudicotyledons</taxon>
        <taxon>Gunneridae</taxon>
        <taxon>Pentapetalae</taxon>
        <taxon>asterids</taxon>
        <taxon>lamiids</taxon>
        <taxon>Lamiales</taxon>
        <taxon>Lentibulariaceae</taxon>
        <taxon>Genlisea</taxon>
    </lineage>
</organism>
<evidence type="ECO:0000256" key="3">
    <source>
        <dbReference type="ARBA" id="ARBA00022692"/>
    </source>
</evidence>
<evidence type="ECO:0000313" key="8">
    <source>
        <dbReference type="EMBL" id="EPS67562.1"/>
    </source>
</evidence>
<comment type="subcellular location">
    <subcellularLocation>
        <location evidence="1">Membrane</location>
        <topology evidence="1">Multi-pass membrane protein</topology>
    </subcellularLocation>
</comment>
<feature type="transmembrane region" description="Helical" evidence="6">
    <location>
        <begin position="25"/>
        <end position="47"/>
    </location>
</feature>
<evidence type="ECO:0000313" key="9">
    <source>
        <dbReference type="Proteomes" id="UP000015453"/>
    </source>
</evidence>
<evidence type="ECO:0000256" key="4">
    <source>
        <dbReference type="ARBA" id="ARBA00022989"/>
    </source>
</evidence>
<evidence type="ECO:0000256" key="1">
    <source>
        <dbReference type="ARBA" id="ARBA00004141"/>
    </source>
</evidence>
<dbReference type="SUPFAM" id="SSF144091">
    <property type="entry name" value="Rhomboid-like"/>
    <property type="match status" value="1"/>
</dbReference>
<proteinExistence type="inferred from homology"/>
<dbReference type="Proteomes" id="UP000015453">
    <property type="component" value="Unassembled WGS sequence"/>
</dbReference>
<feature type="non-terminal residue" evidence="8">
    <location>
        <position position="1"/>
    </location>
</feature>
<keyword evidence="3 6" id="KW-0812">Transmembrane</keyword>
<evidence type="ECO:0000256" key="5">
    <source>
        <dbReference type="ARBA" id="ARBA00023136"/>
    </source>
</evidence>
<gene>
    <name evidence="8" type="ORF">M569_07215</name>
</gene>
<protein>
    <recommendedName>
        <fullName evidence="7">Peptidase S54 rhomboid domain-containing protein</fullName>
    </recommendedName>
</protein>
<dbReference type="AlphaFoldDB" id="S8E5C6"/>
<feature type="transmembrane region" description="Helical" evidence="6">
    <location>
        <begin position="53"/>
        <end position="70"/>
    </location>
</feature>
<dbReference type="InterPro" id="IPR022764">
    <property type="entry name" value="Peptidase_S54_rhomboid_dom"/>
</dbReference>
<evidence type="ECO:0000256" key="2">
    <source>
        <dbReference type="ARBA" id="ARBA00009045"/>
    </source>
</evidence>
<dbReference type="Pfam" id="PF01694">
    <property type="entry name" value="Rhomboid"/>
    <property type="match status" value="1"/>
</dbReference>
<keyword evidence="5 6" id="KW-0472">Membrane</keyword>
<dbReference type="InterPro" id="IPR035952">
    <property type="entry name" value="Rhomboid-like_sf"/>
</dbReference>
<feature type="domain" description="Peptidase S54 rhomboid" evidence="7">
    <location>
        <begin position="1"/>
        <end position="127"/>
    </location>
</feature>
<keyword evidence="4 6" id="KW-1133">Transmembrane helix</keyword>
<comment type="similarity">
    <text evidence="2">Belongs to the peptidase S54 family.</text>
</comment>
<evidence type="ECO:0000256" key="6">
    <source>
        <dbReference type="SAM" id="Phobius"/>
    </source>
</evidence>
<name>S8E5C6_9LAMI</name>
<dbReference type="EMBL" id="AUSU01003058">
    <property type="protein sequence ID" value="EPS67562.1"/>
    <property type="molecule type" value="Genomic_DNA"/>
</dbReference>
<reference evidence="8 9" key="1">
    <citation type="journal article" date="2013" name="BMC Genomics">
        <title>The miniature genome of a carnivorous plant Genlisea aurea contains a low number of genes and short non-coding sequences.</title>
        <authorList>
            <person name="Leushkin E.V."/>
            <person name="Sutormin R.A."/>
            <person name="Nabieva E.R."/>
            <person name="Penin A.A."/>
            <person name="Kondrashov A.S."/>
            <person name="Logacheva M.D."/>
        </authorList>
    </citation>
    <scope>NUCLEOTIDE SEQUENCE [LARGE SCALE GENOMIC DNA]</scope>
</reference>
<sequence>HAGIFHILLGNWILFTFGVPVSREYGSFTFVLIYILGGISGNLISFLHTPDPTVGGTGPVFAIMGAWLIYQLQNKDVIPKDASEKMFLKAVIATALSFIISSFGPIDDWAHFASALTGIGYGFLTCPSFQVRDASPESGQDERITLVRGYTDACKSSLCFSIFVAVLSSLVFIFEPPLDL</sequence>